<dbReference type="Proteomes" id="UP001555826">
    <property type="component" value="Unassembled WGS sequence"/>
</dbReference>
<comment type="caution">
    <text evidence="3">The sequence shown here is derived from an EMBL/GenBank/DDBJ whole genome shotgun (WGS) entry which is preliminary data.</text>
</comment>
<evidence type="ECO:0000259" key="2">
    <source>
        <dbReference type="Pfam" id="PF00561"/>
    </source>
</evidence>
<reference evidence="3 4" key="1">
    <citation type="submission" date="2024-07" db="EMBL/GenBank/DDBJ databases">
        <authorList>
            <person name="Thanompreechachai J."/>
            <person name="Duangmal K."/>
        </authorList>
    </citation>
    <scope>NUCLEOTIDE SEQUENCE [LARGE SCALE GENOMIC DNA]</scope>
    <source>
        <strain evidence="3 4">KCTC 19886</strain>
    </source>
</reference>
<dbReference type="Pfam" id="PF00561">
    <property type="entry name" value="Abhydrolase_1"/>
    <property type="match status" value="1"/>
</dbReference>
<organism evidence="3 4">
    <name type="scientific">Kineococcus endophyticus</name>
    <dbReference type="NCBI Taxonomy" id="1181883"/>
    <lineage>
        <taxon>Bacteria</taxon>
        <taxon>Bacillati</taxon>
        <taxon>Actinomycetota</taxon>
        <taxon>Actinomycetes</taxon>
        <taxon>Kineosporiales</taxon>
        <taxon>Kineosporiaceae</taxon>
        <taxon>Kineococcus</taxon>
    </lineage>
</organism>
<evidence type="ECO:0000256" key="1">
    <source>
        <dbReference type="SAM" id="MobiDB-lite"/>
    </source>
</evidence>
<dbReference type="Gene3D" id="3.40.50.1820">
    <property type="entry name" value="alpha/beta hydrolase"/>
    <property type="match status" value="1"/>
</dbReference>
<dbReference type="PANTHER" id="PTHR43798">
    <property type="entry name" value="MONOACYLGLYCEROL LIPASE"/>
    <property type="match status" value="1"/>
</dbReference>
<dbReference type="RefSeq" id="WP_367637455.1">
    <property type="nucleotide sequence ID" value="NZ_JBFNQN010000005.1"/>
</dbReference>
<keyword evidence="3" id="KW-0378">Hydrolase</keyword>
<protein>
    <submittedName>
        <fullName evidence="3">Alpha/beta fold hydrolase</fullName>
    </submittedName>
</protein>
<dbReference type="EMBL" id="JBFNQN010000005">
    <property type="protein sequence ID" value="MEW9264670.1"/>
    <property type="molecule type" value="Genomic_DNA"/>
</dbReference>
<dbReference type="InterPro" id="IPR000073">
    <property type="entry name" value="AB_hydrolase_1"/>
</dbReference>
<dbReference type="InterPro" id="IPR050266">
    <property type="entry name" value="AB_hydrolase_sf"/>
</dbReference>
<gene>
    <name evidence="3" type="ORF">AB1207_07920</name>
</gene>
<name>A0ABV3P530_9ACTN</name>
<keyword evidence="4" id="KW-1185">Reference proteome</keyword>
<dbReference type="SUPFAM" id="SSF53474">
    <property type="entry name" value="alpha/beta-Hydrolases"/>
    <property type="match status" value="1"/>
</dbReference>
<dbReference type="GO" id="GO:0016787">
    <property type="term" value="F:hydrolase activity"/>
    <property type="evidence" value="ECO:0007669"/>
    <property type="project" value="UniProtKB-KW"/>
</dbReference>
<feature type="domain" description="AB hydrolase-1" evidence="2">
    <location>
        <begin position="44"/>
        <end position="203"/>
    </location>
</feature>
<accession>A0ABV3P530</accession>
<feature type="region of interest" description="Disordered" evidence="1">
    <location>
        <begin position="1"/>
        <end position="23"/>
    </location>
</feature>
<sequence>MSTPAPEQPAAPELRAPDRTHRLPTSDGLTLSVYEWEGAADATPVLLHHGFSASAFVEWPRSGLPQTLLGQGRRVLAVDARGHGASDAPHDNAFYGEARMAQDVLEVLDALGLPQVDLVGYSMGSVVSLLVAAGHSDRLRRLVVGGVGAGVVELGGVDTRALPASELARALRAADPGDLGDDLLQGFRAFAASTGNDLLALAAQADVAHASPIDLASIAVPTLVVAGDEDPLAVRPQVLADAVPGARVQLASGDHATVFSDPRFAQGIVAFLQP</sequence>
<dbReference type="PANTHER" id="PTHR43798:SF33">
    <property type="entry name" value="HYDROLASE, PUTATIVE (AFU_ORTHOLOGUE AFUA_2G14860)-RELATED"/>
    <property type="match status" value="1"/>
</dbReference>
<dbReference type="InterPro" id="IPR029058">
    <property type="entry name" value="AB_hydrolase_fold"/>
</dbReference>
<evidence type="ECO:0000313" key="3">
    <source>
        <dbReference type="EMBL" id="MEW9264670.1"/>
    </source>
</evidence>
<dbReference type="PRINTS" id="PR00111">
    <property type="entry name" value="ABHYDROLASE"/>
</dbReference>
<proteinExistence type="predicted"/>
<evidence type="ECO:0000313" key="4">
    <source>
        <dbReference type="Proteomes" id="UP001555826"/>
    </source>
</evidence>